<sequence length="442" mass="49685">MDAAVMHTKHDAACPHSPLPVRTPDRFLRSARSLADSVEHSNAPSNDACQCVVCEQLDDIDMQYFERVLRNDRARSTLVQTFALGMGFCPAHAARAAALHGNVADMVRDSIRDAKRHLSDLLDRTALQDELMQDIMFGARGRCPACTYVRRVEGRVLARVQRALEQQKPFSPPPMCFIHLQSLMQRIEPRLLGRTKRLLRARSLAVLHAIDLPHVCHDDCMTQACHLLCPFEFDSGGNVPAAHCDCPICEDVAIAQRRWLGTAVDNVRLRQPGWIALPTCHRHLLQCMRQPDLDLQHAALARYFEVALPGRPVAAPSAPPSLKRRRRKPARWFDPRHDTRHQHDASQGSEEQPRESCPGCDAQEIAARKSVARLISNVSRAEDDDALARAVEGVCLKHFAEAFIYASEPRIEQRLRRALGNVLRRDGETRECGVGRHALDER</sequence>
<dbReference type="OrthoDB" id="9103240at2"/>
<name>A0A132E965_9BURK</name>
<accession>A0A132E965</accession>
<organism evidence="2 3">
    <name type="scientific">Burkholderia pseudomultivorans</name>
    <dbReference type="NCBI Taxonomy" id="1207504"/>
    <lineage>
        <taxon>Bacteria</taxon>
        <taxon>Pseudomonadati</taxon>
        <taxon>Pseudomonadota</taxon>
        <taxon>Betaproteobacteria</taxon>
        <taxon>Burkholderiales</taxon>
        <taxon>Burkholderiaceae</taxon>
        <taxon>Burkholderia</taxon>
        <taxon>Burkholderia cepacia complex</taxon>
    </lineage>
</organism>
<reference evidence="2 3" key="1">
    <citation type="submission" date="2015-11" db="EMBL/GenBank/DDBJ databases">
        <title>Expanding the genomic diversity of Burkholderia species for the development of highly accurate diagnostics.</title>
        <authorList>
            <person name="Sahl J."/>
            <person name="Keim P."/>
            <person name="Wagner D."/>
        </authorList>
    </citation>
    <scope>NUCLEOTIDE SEQUENCE [LARGE SCALE GENOMIC DNA]</scope>
    <source>
        <strain evidence="2 3">MSMB368WGS</strain>
    </source>
</reference>
<evidence type="ECO:0000313" key="2">
    <source>
        <dbReference type="EMBL" id="KWF20815.1"/>
    </source>
</evidence>
<dbReference type="Proteomes" id="UP000062912">
    <property type="component" value="Unassembled WGS sequence"/>
</dbReference>
<feature type="region of interest" description="Disordered" evidence="1">
    <location>
        <begin position="315"/>
        <end position="359"/>
    </location>
</feature>
<dbReference type="AlphaFoldDB" id="A0A132E965"/>
<gene>
    <name evidence="2" type="ORF">WT56_29560</name>
</gene>
<protein>
    <submittedName>
        <fullName evidence="2">Uncharacterized protein</fullName>
    </submittedName>
</protein>
<evidence type="ECO:0000256" key="1">
    <source>
        <dbReference type="SAM" id="MobiDB-lite"/>
    </source>
</evidence>
<evidence type="ECO:0000313" key="3">
    <source>
        <dbReference type="Proteomes" id="UP000062912"/>
    </source>
</evidence>
<feature type="compositionally biased region" description="Basic and acidic residues" evidence="1">
    <location>
        <begin position="331"/>
        <end position="344"/>
    </location>
</feature>
<comment type="caution">
    <text evidence="2">The sequence shown here is derived from an EMBL/GenBank/DDBJ whole genome shotgun (WGS) entry which is preliminary data.</text>
</comment>
<proteinExistence type="predicted"/>
<dbReference type="RefSeq" id="WP_060246131.1">
    <property type="nucleotide sequence ID" value="NZ_LPJR01000076.1"/>
</dbReference>
<dbReference type="EMBL" id="LPJR01000076">
    <property type="protein sequence ID" value="KWF20815.1"/>
    <property type="molecule type" value="Genomic_DNA"/>
</dbReference>